<evidence type="ECO:0000313" key="1">
    <source>
        <dbReference type="EMBL" id="MBT0651554.1"/>
    </source>
</evidence>
<dbReference type="RefSeq" id="WP_214173563.1">
    <property type="nucleotide sequence ID" value="NZ_JAHCVK010000001.1"/>
</dbReference>
<keyword evidence="2" id="KW-1185">Reference proteome</keyword>
<gene>
    <name evidence="1" type="ORF">KI810_00660</name>
</gene>
<organism evidence="1 2">
    <name type="scientific">Geomobilimonas luticola</name>
    <dbReference type="NCBI Taxonomy" id="1114878"/>
    <lineage>
        <taxon>Bacteria</taxon>
        <taxon>Pseudomonadati</taxon>
        <taxon>Thermodesulfobacteriota</taxon>
        <taxon>Desulfuromonadia</taxon>
        <taxon>Geobacterales</taxon>
        <taxon>Geobacteraceae</taxon>
        <taxon>Geomobilimonas</taxon>
    </lineage>
</organism>
<sequence length="254" mass="29168">MENICVGLSVEMVRLENLSRLRRMTLAQNGLKLITTNWSVDSDFELFYSNVTLNFNTGTMWNIRKYTKSFFNHLELLSNIYNVSINEVARRAMAAYLYYLGHTYVMNAKNAKNLTYCDNNNIKKVSVKFNDIVLERASELSHRLGIHDIARHGLDFMARMGVPESANLVAAAARGDLKVTFCFNRENRKKIDVLLDSSNIPKNKTYHATAAAILRIAVVSYLDYVQKRLTEFEFRDPSIPVHNKLLSEILLKTF</sequence>
<evidence type="ECO:0000313" key="2">
    <source>
        <dbReference type="Proteomes" id="UP000756860"/>
    </source>
</evidence>
<proteinExistence type="predicted"/>
<comment type="caution">
    <text evidence="1">The sequence shown here is derived from an EMBL/GenBank/DDBJ whole genome shotgun (WGS) entry which is preliminary data.</text>
</comment>
<dbReference type="Proteomes" id="UP000756860">
    <property type="component" value="Unassembled WGS sequence"/>
</dbReference>
<dbReference type="EMBL" id="JAHCVK010000001">
    <property type="protein sequence ID" value="MBT0651554.1"/>
    <property type="molecule type" value="Genomic_DNA"/>
</dbReference>
<protein>
    <submittedName>
        <fullName evidence="1">Uncharacterized protein</fullName>
    </submittedName>
</protein>
<reference evidence="1 2" key="1">
    <citation type="submission" date="2021-05" db="EMBL/GenBank/DDBJ databases">
        <title>The draft genome of Geobacter luticola JCM 17780.</title>
        <authorList>
            <person name="Xu Z."/>
            <person name="Masuda Y."/>
            <person name="Itoh H."/>
            <person name="Senoo K."/>
        </authorList>
    </citation>
    <scope>NUCLEOTIDE SEQUENCE [LARGE SCALE GENOMIC DNA]</scope>
    <source>
        <strain evidence="1 2">JCM 17780</strain>
    </source>
</reference>
<name>A0ABS5SAL3_9BACT</name>
<accession>A0ABS5SAL3</accession>